<keyword evidence="2" id="KW-1185">Reference proteome</keyword>
<name>A0ACB8I5T8_CITSI</name>
<accession>A0ACB8I5T8</accession>
<comment type="caution">
    <text evidence="1">The sequence shown here is derived from an EMBL/GenBank/DDBJ whole genome shotgun (WGS) entry which is preliminary data.</text>
</comment>
<reference evidence="2" key="1">
    <citation type="journal article" date="2023" name="Hortic. Res.">
        <title>A chromosome-level phased genome enabling allele-level studies in sweet orange: a case study on citrus Huanglongbing tolerance.</title>
        <authorList>
            <person name="Wu B."/>
            <person name="Yu Q."/>
            <person name="Deng Z."/>
            <person name="Duan Y."/>
            <person name="Luo F."/>
            <person name="Gmitter F. Jr."/>
        </authorList>
    </citation>
    <scope>NUCLEOTIDE SEQUENCE [LARGE SCALE GENOMIC DNA]</scope>
    <source>
        <strain evidence="2">cv. Valencia</strain>
    </source>
</reference>
<sequence length="174" mass="19460">MANAENYNNNCGTLLCKTPFILKFFSKHDVPLSWRMKQHEKVLEDGVLHPETTVVSIFPSPMHYAGPTEVQWHAKARINAGANFYIVGRDPAGMGLESEYVKVAAYDKTQGKMAFFDPSRAQEFLFISGTKMRTLARNKENPPDGFMCPGGWKVLVEYYDSLAPADNGKVPIPT</sequence>
<gene>
    <name evidence="1" type="ORF">KPL71_027345</name>
</gene>
<protein>
    <submittedName>
        <fullName evidence="1">ATP sulfurylase 1</fullName>
    </submittedName>
</protein>
<organism evidence="1 2">
    <name type="scientific">Citrus sinensis</name>
    <name type="common">Sweet orange</name>
    <name type="synonym">Citrus aurantium var. sinensis</name>
    <dbReference type="NCBI Taxonomy" id="2711"/>
    <lineage>
        <taxon>Eukaryota</taxon>
        <taxon>Viridiplantae</taxon>
        <taxon>Streptophyta</taxon>
        <taxon>Embryophyta</taxon>
        <taxon>Tracheophyta</taxon>
        <taxon>Spermatophyta</taxon>
        <taxon>Magnoliopsida</taxon>
        <taxon>eudicotyledons</taxon>
        <taxon>Gunneridae</taxon>
        <taxon>Pentapetalae</taxon>
        <taxon>rosids</taxon>
        <taxon>malvids</taxon>
        <taxon>Sapindales</taxon>
        <taxon>Rutaceae</taxon>
        <taxon>Aurantioideae</taxon>
        <taxon>Citrus</taxon>
    </lineage>
</organism>
<proteinExistence type="predicted"/>
<evidence type="ECO:0000313" key="2">
    <source>
        <dbReference type="Proteomes" id="UP000829398"/>
    </source>
</evidence>
<evidence type="ECO:0000313" key="1">
    <source>
        <dbReference type="EMBL" id="KAH9682419.1"/>
    </source>
</evidence>
<dbReference type="EMBL" id="CM039178">
    <property type="protein sequence ID" value="KAH9682419.1"/>
    <property type="molecule type" value="Genomic_DNA"/>
</dbReference>
<dbReference type="Proteomes" id="UP000829398">
    <property type="component" value="Chromosome 9"/>
</dbReference>